<evidence type="ECO:0000256" key="1">
    <source>
        <dbReference type="SAM" id="Phobius"/>
    </source>
</evidence>
<dbReference type="AlphaFoldDB" id="A0AA48KBU0"/>
<evidence type="ECO:0000313" key="3">
    <source>
        <dbReference type="Proteomes" id="UP001228113"/>
    </source>
</evidence>
<dbReference type="KEGG" id="msea:METESE_14170"/>
<organism evidence="2 3">
    <name type="scientific">Mesoterricola sediminis</name>
    <dbReference type="NCBI Taxonomy" id="2927980"/>
    <lineage>
        <taxon>Bacteria</taxon>
        <taxon>Pseudomonadati</taxon>
        <taxon>Acidobacteriota</taxon>
        <taxon>Holophagae</taxon>
        <taxon>Holophagales</taxon>
        <taxon>Holophagaceae</taxon>
        <taxon>Mesoterricola</taxon>
    </lineage>
</organism>
<keyword evidence="1" id="KW-1133">Transmembrane helix</keyword>
<feature type="transmembrane region" description="Helical" evidence="1">
    <location>
        <begin position="254"/>
        <end position="275"/>
    </location>
</feature>
<feature type="transmembrane region" description="Helical" evidence="1">
    <location>
        <begin position="20"/>
        <end position="38"/>
    </location>
</feature>
<keyword evidence="1" id="KW-0472">Membrane</keyword>
<name>A0AA48KBU0_9BACT</name>
<feature type="transmembrane region" description="Helical" evidence="1">
    <location>
        <begin position="287"/>
        <end position="304"/>
    </location>
</feature>
<reference evidence="2" key="1">
    <citation type="journal article" date="2023" name="Int. J. Syst. Evol. Microbiol.">
        <title>Mesoterricola silvestris gen. nov., sp. nov., Mesoterricola sediminis sp. nov., Geothrix oryzae sp. nov., Geothrix edaphica sp. nov., Geothrix rubra sp. nov., and Geothrix limicola sp. nov., six novel members of Acidobacteriota isolated from soils.</title>
        <authorList>
            <person name="Itoh H."/>
            <person name="Sugisawa Y."/>
            <person name="Mise K."/>
            <person name="Xu Z."/>
            <person name="Kuniyasu M."/>
            <person name="Ushijima N."/>
            <person name="Kawano K."/>
            <person name="Kobayashi E."/>
            <person name="Shiratori Y."/>
            <person name="Masuda Y."/>
            <person name="Senoo K."/>
        </authorList>
    </citation>
    <scope>NUCLEOTIDE SEQUENCE</scope>
    <source>
        <strain evidence="2">W786</strain>
    </source>
</reference>
<feature type="transmembrane region" description="Helical" evidence="1">
    <location>
        <begin position="50"/>
        <end position="71"/>
    </location>
</feature>
<keyword evidence="3" id="KW-1185">Reference proteome</keyword>
<dbReference type="Proteomes" id="UP001228113">
    <property type="component" value="Chromosome"/>
</dbReference>
<dbReference type="EMBL" id="AP027081">
    <property type="protein sequence ID" value="BDU76459.1"/>
    <property type="molecule type" value="Genomic_DNA"/>
</dbReference>
<accession>A0AA48KBU0</accession>
<keyword evidence="1" id="KW-0812">Transmembrane</keyword>
<sequence>MVQPTDASPSPVKNPIGQAIPWIAGAAILAMPALLWLGGFPAPAGPGQRAAWLGPALHVAVLGAPLAWLAAPEAWLASWLLLWGLEGAQGWSMQGQPLLLSVAVLLATTIAWRRPVSRPGLRWALTALAMGLAGWARGGGALLLLLPAATLAAGRAREAGHLALAWAAGTAGAMALTGAVLPFLGEPLLRPGAPWPFTGLGEAFAPSHPGPAALAVLGCALLRAAQGRGRSLAEDPAFLLAAGTWFAGLRAPGLWLAAGYPIAALWLALELEPAFQRLGARAPRRRLVLAVFLAVAALLFFTANPGGRWNPRPLPGAARGGTR</sequence>
<feature type="transmembrane region" description="Helical" evidence="1">
    <location>
        <begin position="124"/>
        <end position="151"/>
    </location>
</feature>
<protein>
    <submittedName>
        <fullName evidence="2">Uncharacterized protein</fullName>
    </submittedName>
</protein>
<evidence type="ECO:0000313" key="2">
    <source>
        <dbReference type="EMBL" id="BDU76459.1"/>
    </source>
</evidence>
<gene>
    <name evidence="2" type="ORF">METESE_14170</name>
</gene>
<proteinExistence type="predicted"/>
<feature type="transmembrane region" description="Helical" evidence="1">
    <location>
        <begin position="163"/>
        <end position="184"/>
    </location>
</feature>